<keyword evidence="4" id="KW-0472">Membrane</keyword>
<dbReference type="Proteomes" id="UP000018852">
    <property type="component" value="Unassembled WGS sequence"/>
</dbReference>
<accession>W1VAA1</accession>
<dbReference type="EMBL" id="AZLV01001052">
    <property type="protein sequence ID" value="ETJ01770.1"/>
    <property type="molecule type" value="Genomic_DNA"/>
</dbReference>
<dbReference type="SUPFAM" id="SSF161111">
    <property type="entry name" value="Cation efflux protein transmembrane domain-like"/>
    <property type="match status" value="1"/>
</dbReference>
<organism evidence="5 6">
    <name type="scientific">Actinomyces urogenitalis DORA_12</name>
    <dbReference type="NCBI Taxonomy" id="1403939"/>
    <lineage>
        <taxon>Bacteria</taxon>
        <taxon>Bacillati</taxon>
        <taxon>Actinomycetota</taxon>
        <taxon>Actinomycetes</taxon>
        <taxon>Actinomycetales</taxon>
        <taxon>Actinomycetaceae</taxon>
        <taxon>Actinomyces</taxon>
    </lineage>
</organism>
<evidence type="ECO:0000256" key="1">
    <source>
        <dbReference type="ARBA" id="ARBA00004141"/>
    </source>
</evidence>
<keyword evidence="2" id="KW-0812">Transmembrane</keyword>
<comment type="caution">
    <text evidence="5">The sequence shown here is derived from an EMBL/GenBank/DDBJ whole genome shotgun (WGS) entry which is preliminary data.</text>
</comment>
<protein>
    <submittedName>
        <fullName evidence="5">CDF family cation diffusion facilitator</fullName>
    </submittedName>
</protein>
<evidence type="ECO:0000313" key="5">
    <source>
        <dbReference type="EMBL" id="ETJ01770.1"/>
    </source>
</evidence>
<dbReference type="InterPro" id="IPR027469">
    <property type="entry name" value="Cation_efflux_TMD_sf"/>
</dbReference>
<evidence type="ECO:0000256" key="4">
    <source>
        <dbReference type="ARBA" id="ARBA00023136"/>
    </source>
</evidence>
<comment type="subcellular location">
    <subcellularLocation>
        <location evidence="1">Membrane</location>
        <topology evidence="1">Multi-pass membrane protein</topology>
    </subcellularLocation>
</comment>
<name>W1VAA1_9ACTO</name>
<reference evidence="5 6" key="1">
    <citation type="submission" date="2013-12" db="EMBL/GenBank/DDBJ databases">
        <title>A Varibaculum cambriense genome reconstructed from a premature infant gut community with otherwise low bacterial novelty that shifts toward anaerobic metabolism during the third week of life.</title>
        <authorList>
            <person name="Brown C.T."/>
            <person name="Sharon I."/>
            <person name="Thomas B.C."/>
            <person name="Castelle C.J."/>
            <person name="Morowitz M.J."/>
            <person name="Banfield J.F."/>
        </authorList>
    </citation>
    <scope>NUCLEOTIDE SEQUENCE [LARGE SCALE GENOMIC DNA]</scope>
    <source>
        <strain evidence="6">DORA_12</strain>
    </source>
</reference>
<dbReference type="PATRIC" id="fig|1403939.3.peg.1824"/>
<evidence type="ECO:0000256" key="3">
    <source>
        <dbReference type="ARBA" id="ARBA00022989"/>
    </source>
</evidence>
<dbReference type="AlphaFoldDB" id="W1VAA1"/>
<sequence length="61" mass="6539">ARNDVLANLLMVAAGILTLAHPSVWPDVVVGSFMAVVNLRAAREVLEQARAEDPALEVDED</sequence>
<keyword evidence="3" id="KW-1133">Transmembrane helix</keyword>
<feature type="non-terminal residue" evidence="5">
    <location>
        <position position="1"/>
    </location>
</feature>
<evidence type="ECO:0000256" key="2">
    <source>
        <dbReference type="ARBA" id="ARBA00022692"/>
    </source>
</evidence>
<dbReference type="GO" id="GO:0016020">
    <property type="term" value="C:membrane"/>
    <property type="evidence" value="ECO:0007669"/>
    <property type="project" value="UniProtKB-SubCell"/>
</dbReference>
<evidence type="ECO:0000313" key="6">
    <source>
        <dbReference type="Proteomes" id="UP000018852"/>
    </source>
</evidence>
<proteinExistence type="predicted"/>
<gene>
    <name evidence="5" type="ORF">Q605_AUC01052G0001</name>
</gene>